<dbReference type="InterPro" id="IPR051026">
    <property type="entry name" value="PI/PC_transfer"/>
</dbReference>
<proteinExistence type="predicted"/>
<dbReference type="Pfam" id="PF03765">
    <property type="entry name" value="CRAL_TRIO_N"/>
    <property type="match status" value="1"/>
</dbReference>
<name>A0A550C8P5_9AGAR</name>
<dbReference type="EMBL" id="VDMD01000018">
    <property type="protein sequence ID" value="TRM61172.1"/>
    <property type="molecule type" value="Genomic_DNA"/>
</dbReference>
<dbReference type="SMART" id="SM01100">
    <property type="entry name" value="CRAL_TRIO_N"/>
    <property type="match status" value="1"/>
</dbReference>
<dbReference type="SMART" id="SM00516">
    <property type="entry name" value="SEC14"/>
    <property type="match status" value="1"/>
</dbReference>
<dbReference type="AlphaFoldDB" id="A0A550C8P5"/>
<dbReference type="OrthoDB" id="30289at2759"/>
<dbReference type="Pfam" id="PF00650">
    <property type="entry name" value="CRAL_TRIO"/>
    <property type="match status" value="1"/>
</dbReference>
<evidence type="ECO:0000259" key="2">
    <source>
        <dbReference type="PROSITE" id="PS50191"/>
    </source>
</evidence>
<dbReference type="InterPro" id="IPR011074">
    <property type="entry name" value="CRAL/TRIO_N_dom"/>
</dbReference>
<accession>A0A550C8P5</accession>
<dbReference type="PANTHER" id="PTHR45657:SF3">
    <property type="entry name" value="TRANSPORTER, PUTATIVE (AFU_ORTHOLOGUE AFUA_5G09260)-RELATED"/>
    <property type="match status" value="1"/>
</dbReference>
<feature type="region of interest" description="Disordered" evidence="1">
    <location>
        <begin position="1"/>
        <end position="22"/>
    </location>
</feature>
<dbReference type="CDD" id="cd00170">
    <property type="entry name" value="SEC14"/>
    <property type="match status" value="1"/>
</dbReference>
<dbReference type="STRING" id="97359.A0A550C8P5"/>
<feature type="domain" description="CRAL-TRIO" evidence="2">
    <location>
        <begin position="165"/>
        <end position="359"/>
    </location>
</feature>
<dbReference type="InterPro" id="IPR036273">
    <property type="entry name" value="CRAL/TRIO_N_dom_sf"/>
</dbReference>
<dbReference type="PROSITE" id="PS50191">
    <property type="entry name" value="CRAL_TRIO"/>
    <property type="match status" value="1"/>
</dbReference>
<dbReference type="PANTHER" id="PTHR45657">
    <property type="entry name" value="CRAL-TRIO DOMAIN-CONTAINING PROTEIN YKL091C-RELATED"/>
    <property type="match status" value="1"/>
</dbReference>
<comment type="caution">
    <text evidence="3">The sequence shown here is derived from an EMBL/GenBank/DDBJ whole genome shotgun (WGS) entry which is preliminary data.</text>
</comment>
<dbReference type="Proteomes" id="UP000320762">
    <property type="component" value="Unassembled WGS sequence"/>
</dbReference>
<dbReference type="SUPFAM" id="SSF46938">
    <property type="entry name" value="CRAL/TRIO N-terminal domain"/>
    <property type="match status" value="1"/>
</dbReference>
<gene>
    <name evidence="3" type="ORF">BD626DRAFT_91272</name>
</gene>
<dbReference type="SUPFAM" id="SSF52087">
    <property type="entry name" value="CRAL/TRIO domain"/>
    <property type="match status" value="1"/>
</dbReference>
<evidence type="ECO:0000256" key="1">
    <source>
        <dbReference type="SAM" id="MobiDB-lite"/>
    </source>
</evidence>
<dbReference type="InterPro" id="IPR036865">
    <property type="entry name" value="CRAL-TRIO_dom_sf"/>
</dbReference>
<evidence type="ECO:0000313" key="3">
    <source>
        <dbReference type="EMBL" id="TRM61172.1"/>
    </source>
</evidence>
<organism evidence="3 4">
    <name type="scientific">Schizophyllum amplum</name>
    <dbReference type="NCBI Taxonomy" id="97359"/>
    <lineage>
        <taxon>Eukaryota</taxon>
        <taxon>Fungi</taxon>
        <taxon>Dikarya</taxon>
        <taxon>Basidiomycota</taxon>
        <taxon>Agaricomycotina</taxon>
        <taxon>Agaricomycetes</taxon>
        <taxon>Agaricomycetidae</taxon>
        <taxon>Agaricales</taxon>
        <taxon>Schizophyllaceae</taxon>
        <taxon>Schizophyllum</taxon>
    </lineage>
</organism>
<evidence type="ECO:0000313" key="4">
    <source>
        <dbReference type="Proteomes" id="UP000320762"/>
    </source>
</evidence>
<dbReference type="InterPro" id="IPR001251">
    <property type="entry name" value="CRAL-TRIO_dom"/>
</dbReference>
<dbReference type="Gene3D" id="3.40.525.10">
    <property type="entry name" value="CRAL-TRIO lipid binding domain"/>
    <property type="match status" value="1"/>
</dbReference>
<dbReference type="Gene3D" id="1.10.8.20">
    <property type="entry name" value="N-terminal domain of phosphatidylinositol transfer protein sec14p"/>
    <property type="match status" value="1"/>
</dbReference>
<protein>
    <submittedName>
        <fullName evidence="3">CRAL-TRIO domain-containing protein</fullName>
    </submittedName>
</protein>
<feature type="region of interest" description="Disordered" evidence="1">
    <location>
        <begin position="235"/>
        <end position="254"/>
    </location>
</feature>
<feature type="compositionally biased region" description="Polar residues" evidence="1">
    <location>
        <begin position="235"/>
        <end position="249"/>
    </location>
</feature>
<reference evidence="3 4" key="1">
    <citation type="journal article" date="2019" name="New Phytol.">
        <title>Comparative genomics reveals unique wood-decay strategies and fruiting body development in the Schizophyllaceae.</title>
        <authorList>
            <person name="Almasi E."/>
            <person name="Sahu N."/>
            <person name="Krizsan K."/>
            <person name="Balint B."/>
            <person name="Kovacs G.M."/>
            <person name="Kiss B."/>
            <person name="Cseklye J."/>
            <person name="Drula E."/>
            <person name="Henrissat B."/>
            <person name="Nagy I."/>
            <person name="Chovatia M."/>
            <person name="Adam C."/>
            <person name="LaButti K."/>
            <person name="Lipzen A."/>
            <person name="Riley R."/>
            <person name="Grigoriev I.V."/>
            <person name="Nagy L.G."/>
        </authorList>
    </citation>
    <scope>NUCLEOTIDE SEQUENCE [LARGE SCALE GENOMIC DNA]</scope>
    <source>
        <strain evidence="3 4">NL-1724</strain>
    </source>
</reference>
<sequence length="433" mass="47679">MSWEKGMGDESTKGEMNEGGRTEGGAAIVMTAAIVDARLAPVSVITSLDLTCAMSWFTSRRTSGESERHEGGLPASLSHHQILAGRLGHLNEQQQATFAKFKAELESAQLYSPTPTPSHDDSTLLRFLRARKFDPAAARKQFAATEQWRKENDVDRLFATFDTDEMEAAKRFYPRWTGRRDKTGHPVYVFRLAALQPLQKELNAVPPERRYQRIVALWEVMRQFATPLCNYLAQTAPNPSEPTSRDPSPSNAPPPDICAVTSIIDLADISFSAMWSLRHHLQEASALATAHYPECMHSTIVVNSPSFFPTIWGWIKAWFDEGTRLKVHVLGRDPGPTLRELIEEGDLPKAYGGTLDFVFEDEPVLDEAAKAVVGEGAPGPDGKPQWTLGQVPRGPAVFKQDGGKAWVERPAGFVMPQANGNQTAEAATNGDAK</sequence>
<keyword evidence="4" id="KW-1185">Reference proteome</keyword>
<feature type="compositionally biased region" description="Basic and acidic residues" evidence="1">
    <location>
        <begin position="1"/>
        <end position="21"/>
    </location>
</feature>